<evidence type="ECO:0000256" key="2">
    <source>
        <dbReference type="ARBA" id="ARBA00008711"/>
    </source>
</evidence>
<evidence type="ECO:0000256" key="6">
    <source>
        <dbReference type="ARBA" id="ARBA00022763"/>
    </source>
</evidence>
<dbReference type="Pfam" id="PF01035">
    <property type="entry name" value="DNA_binding_1"/>
    <property type="match status" value="1"/>
</dbReference>
<comment type="subcellular location">
    <subcellularLocation>
        <location evidence="9">Cytoplasm</location>
    </subcellularLocation>
</comment>
<evidence type="ECO:0000256" key="8">
    <source>
        <dbReference type="ARBA" id="ARBA00049348"/>
    </source>
</evidence>
<organism evidence="11 12">
    <name type="scientific">Macrococcus carouselicus</name>
    <dbReference type="NCBI Taxonomy" id="69969"/>
    <lineage>
        <taxon>Bacteria</taxon>
        <taxon>Bacillati</taxon>
        <taxon>Bacillota</taxon>
        <taxon>Bacilli</taxon>
        <taxon>Bacillales</taxon>
        <taxon>Staphylococcaceae</taxon>
        <taxon>Macrococcus</taxon>
    </lineage>
</organism>
<protein>
    <recommendedName>
        <fullName evidence="9">Methylated-DNA--protein-cysteine methyltransferase</fullName>
        <ecNumber evidence="9">2.1.1.63</ecNumber>
    </recommendedName>
    <alternativeName>
        <fullName evidence="9">6-O-methylguanine-DNA methyltransferase</fullName>
        <shortName evidence="9">MGMT</shortName>
    </alternativeName>
    <alternativeName>
        <fullName evidence="9">O-6-methylguanine-DNA-alkyltransferase</fullName>
    </alternativeName>
</protein>
<keyword evidence="4 9" id="KW-0489">Methyltransferase</keyword>
<keyword evidence="5 9" id="KW-0808">Transferase</keyword>
<keyword evidence="12" id="KW-1185">Reference proteome</keyword>
<dbReference type="NCBIfam" id="TIGR00589">
    <property type="entry name" value="ogt"/>
    <property type="match status" value="1"/>
</dbReference>
<comment type="caution">
    <text evidence="11">The sequence shown here is derived from an EMBL/GenBank/DDBJ whole genome shotgun (WGS) entry which is preliminary data.</text>
</comment>
<dbReference type="PANTHER" id="PTHR10815:SF12">
    <property type="entry name" value="METHYLATED-DNA--PROTEIN-CYSTEINE METHYLTRANSFERASE, INDUCIBLE"/>
    <property type="match status" value="1"/>
</dbReference>
<dbReference type="InterPro" id="IPR001497">
    <property type="entry name" value="MethylDNA_cys_MeTrfase_AS"/>
</dbReference>
<keyword evidence="3 9" id="KW-0963">Cytoplasm</keyword>
<dbReference type="PANTHER" id="PTHR10815">
    <property type="entry name" value="METHYLATED-DNA--PROTEIN-CYSTEINE METHYLTRANSFERASE"/>
    <property type="match status" value="1"/>
</dbReference>
<evidence type="ECO:0000256" key="7">
    <source>
        <dbReference type="ARBA" id="ARBA00023204"/>
    </source>
</evidence>
<feature type="active site" description="Nucleophile; methyl group acceptor" evidence="9">
    <location>
        <position position="129"/>
    </location>
</feature>
<evidence type="ECO:0000256" key="3">
    <source>
        <dbReference type="ARBA" id="ARBA00022490"/>
    </source>
</evidence>
<comment type="catalytic activity">
    <reaction evidence="8 9">
        <text>a 6-O-methyl-2'-deoxyguanosine in DNA + L-cysteinyl-[protein] = S-methyl-L-cysteinyl-[protein] + a 2'-deoxyguanosine in DNA</text>
        <dbReference type="Rhea" id="RHEA:24000"/>
        <dbReference type="Rhea" id="RHEA-COMP:10131"/>
        <dbReference type="Rhea" id="RHEA-COMP:10132"/>
        <dbReference type="Rhea" id="RHEA-COMP:11367"/>
        <dbReference type="Rhea" id="RHEA-COMP:11368"/>
        <dbReference type="ChEBI" id="CHEBI:29950"/>
        <dbReference type="ChEBI" id="CHEBI:82612"/>
        <dbReference type="ChEBI" id="CHEBI:85445"/>
        <dbReference type="ChEBI" id="CHEBI:85448"/>
        <dbReference type="EC" id="2.1.1.63"/>
    </reaction>
</comment>
<dbReference type="Proteomes" id="UP000295280">
    <property type="component" value="Unassembled WGS sequence"/>
</dbReference>
<dbReference type="AlphaFoldDB" id="A0A9Q8CFH3"/>
<feature type="domain" description="Methylated-DNA-[protein]-cysteine S-methyltransferase DNA binding" evidence="10">
    <location>
        <begin position="78"/>
        <end position="158"/>
    </location>
</feature>
<comment type="catalytic activity">
    <reaction evidence="1 9">
        <text>a 4-O-methyl-thymidine in DNA + L-cysteinyl-[protein] = a thymidine in DNA + S-methyl-L-cysteinyl-[protein]</text>
        <dbReference type="Rhea" id="RHEA:53428"/>
        <dbReference type="Rhea" id="RHEA-COMP:10131"/>
        <dbReference type="Rhea" id="RHEA-COMP:10132"/>
        <dbReference type="Rhea" id="RHEA-COMP:13555"/>
        <dbReference type="Rhea" id="RHEA-COMP:13556"/>
        <dbReference type="ChEBI" id="CHEBI:29950"/>
        <dbReference type="ChEBI" id="CHEBI:82612"/>
        <dbReference type="ChEBI" id="CHEBI:137386"/>
        <dbReference type="ChEBI" id="CHEBI:137387"/>
        <dbReference type="EC" id="2.1.1.63"/>
    </reaction>
</comment>
<evidence type="ECO:0000256" key="5">
    <source>
        <dbReference type="ARBA" id="ARBA00022679"/>
    </source>
</evidence>
<proteinExistence type="inferred from homology"/>
<reference evidence="11 12" key="1">
    <citation type="submission" date="2019-01" db="EMBL/GenBank/DDBJ databases">
        <title>Draft genome sequences of the type strains of six Macrococcus species.</title>
        <authorList>
            <person name="Mazhar S."/>
            <person name="Altermann E."/>
            <person name="Hill C."/>
            <person name="Mcauliffe O."/>
        </authorList>
    </citation>
    <scope>NUCLEOTIDE SEQUENCE [LARGE SCALE GENOMIC DNA]</scope>
    <source>
        <strain evidence="11 12">ATCC 51828</strain>
    </source>
</reference>
<dbReference type="GO" id="GO:0006307">
    <property type="term" value="P:DNA alkylation repair"/>
    <property type="evidence" value="ECO:0007669"/>
    <property type="project" value="UniProtKB-UniRule"/>
</dbReference>
<dbReference type="GO" id="GO:0032259">
    <property type="term" value="P:methylation"/>
    <property type="evidence" value="ECO:0007669"/>
    <property type="project" value="UniProtKB-KW"/>
</dbReference>
<dbReference type="Gene3D" id="1.10.10.10">
    <property type="entry name" value="Winged helix-like DNA-binding domain superfamily/Winged helix DNA-binding domain"/>
    <property type="match status" value="1"/>
</dbReference>
<gene>
    <name evidence="11" type="ORF">ERX40_09590</name>
</gene>
<name>A0A9Q8CFH3_9STAP</name>
<dbReference type="GO" id="GO:0003908">
    <property type="term" value="F:methylated-DNA-[protein]-cysteine S-methyltransferase activity"/>
    <property type="evidence" value="ECO:0007669"/>
    <property type="project" value="UniProtKB-UniRule"/>
</dbReference>
<dbReference type="SUPFAM" id="SSF46767">
    <property type="entry name" value="Methylated DNA-protein cysteine methyltransferase, C-terminal domain"/>
    <property type="match status" value="1"/>
</dbReference>
<comment type="similarity">
    <text evidence="2 9">Belongs to the MGMT family.</text>
</comment>
<comment type="miscellaneous">
    <text evidence="9">This enzyme catalyzes only one turnover and therefore is not strictly catalytic. According to one definition, an enzyme is a biocatalyst that acts repeatedly and over many reaction cycles.</text>
</comment>
<dbReference type="InterPro" id="IPR036388">
    <property type="entry name" value="WH-like_DNA-bd_sf"/>
</dbReference>
<evidence type="ECO:0000313" key="11">
    <source>
        <dbReference type="EMBL" id="TDL96598.1"/>
    </source>
</evidence>
<dbReference type="InterPro" id="IPR023546">
    <property type="entry name" value="MGMT"/>
</dbReference>
<keyword evidence="6 9" id="KW-0227">DNA damage</keyword>
<dbReference type="GO" id="GO:0005737">
    <property type="term" value="C:cytoplasm"/>
    <property type="evidence" value="ECO:0007669"/>
    <property type="project" value="UniProtKB-SubCell"/>
</dbReference>
<sequence>MKTIYRSDFELLDERFVICASDSGICSFSHKAPEFKEAEWVIGEEADRHNSAYINDLTSYAVGTPKEFDWSYDLPGTSFQQAVWHALQTIPYGQTMTYSEIAEQIGRPKAVRAVGGAIGRNPVLITIPCHRVIGKNGRLTGFSSGLHLKRRLLDIEGIPYYD</sequence>
<dbReference type="InterPro" id="IPR036217">
    <property type="entry name" value="MethylDNA_cys_MeTrfase_DNAb"/>
</dbReference>
<dbReference type="PROSITE" id="PS00374">
    <property type="entry name" value="MGMT"/>
    <property type="match status" value="1"/>
</dbReference>
<evidence type="ECO:0000256" key="1">
    <source>
        <dbReference type="ARBA" id="ARBA00001286"/>
    </source>
</evidence>
<accession>A0A9Q8CFH3</accession>
<evidence type="ECO:0000259" key="10">
    <source>
        <dbReference type="Pfam" id="PF01035"/>
    </source>
</evidence>
<keyword evidence="7 9" id="KW-0234">DNA repair</keyword>
<evidence type="ECO:0000256" key="9">
    <source>
        <dbReference type="HAMAP-Rule" id="MF_00772"/>
    </source>
</evidence>
<dbReference type="InterPro" id="IPR014048">
    <property type="entry name" value="MethylDNA_cys_MeTrfase_DNA-bd"/>
</dbReference>
<dbReference type="EC" id="2.1.1.63" evidence="9"/>
<dbReference type="HAMAP" id="MF_00772">
    <property type="entry name" value="OGT"/>
    <property type="match status" value="1"/>
</dbReference>
<evidence type="ECO:0000256" key="4">
    <source>
        <dbReference type="ARBA" id="ARBA00022603"/>
    </source>
</evidence>
<dbReference type="OrthoDB" id="9802228at2"/>
<dbReference type="EMBL" id="SCWD01000005">
    <property type="protein sequence ID" value="TDL96598.1"/>
    <property type="molecule type" value="Genomic_DNA"/>
</dbReference>
<dbReference type="CDD" id="cd06445">
    <property type="entry name" value="ATase"/>
    <property type="match status" value="1"/>
</dbReference>
<dbReference type="FunFam" id="1.10.10.10:FF:000214">
    <property type="entry name" value="Methylated-DNA--protein-cysteine methyltransferase"/>
    <property type="match status" value="1"/>
</dbReference>
<comment type="function">
    <text evidence="9">Involved in the cellular defense against the biological effects of O6-methylguanine (O6-MeG) and O4-methylthymine (O4-MeT) in DNA. Repairs the methylated nucleobase in DNA by stoichiometrically transferring the methyl group to a cysteine residue in the enzyme. This is a suicide reaction: the enzyme is irreversibly inactivated.</text>
</comment>
<evidence type="ECO:0000313" key="12">
    <source>
        <dbReference type="Proteomes" id="UP000295280"/>
    </source>
</evidence>
<dbReference type="RefSeq" id="WP_133418282.1">
    <property type="nucleotide sequence ID" value="NZ_SCWD01000005.1"/>
</dbReference>